<dbReference type="EMBL" id="HG518324">
    <property type="protein sequence ID" value="CDI12188.1"/>
    <property type="molecule type" value="Genomic_DNA"/>
</dbReference>
<dbReference type="KEGG" id="rir:BN877_p0467"/>
<geneLocation type="plasmid" evidence="1 2">
    <name>IRBL74_p</name>
</geneLocation>
<organism evidence="1 2">
    <name type="scientific">Agrobacterium pusense</name>
    <dbReference type="NCBI Taxonomy" id="648995"/>
    <lineage>
        <taxon>Bacteria</taxon>
        <taxon>Pseudomonadati</taxon>
        <taxon>Pseudomonadota</taxon>
        <taxon>Alphaproteobacteria</taxon>
        <taxon>Hyphomicrobiales</taxon>
        <taxon>Rhizobiaceae</taxon>
        <taxon>Rhizobium/Agrobacterium group</taxon>
        <taxon>Agrobacterium</taxon>
    </lineage>
</organism>
<reference evidence="1 2" key="1">
    <citation type="journal article" date="2013" name="Genome Announc.">
        <title>Complete Genome Sequence of the Sesbania Symbiont and Rice Growth-Promoting Endophyte Rhizobium sp. Strain IRBG74.</title>
        <authorList>
            <person name="Crook M.B."/>
            <person name="Mitra S."/>
            <person name="Ane J.M."/>
            <person name="Sadowsky M.J."/>
            <person name="Gyaneshwar P."/>
        </authorList>
    </citation>
    <scope>NUCLEOTIDE SEQUENCE [LARGE SCALE GENOMIC DNA]</scope>
    <source>
        <strain evidence="1 2">IRBG74</strain>
        <plasmid evidence="2">IRBL74_p</plasmid>
    </source>
</reference>
<proteinExistence type="predicted"/>
<dbReference type="AlphaFoldDB" id="U4Q4L4"/>
<keyword evidence="1" id="KW-0614">Plasmid</keyword>
<protein>
    <submittedName>
        <fullName evidence="1">Uncharacterized protein</fullName>
    </submittedName>
</protein>
<dbReference type="Proteomes" id="UP000016944">
    <property type="component" value="Plasmid IRBL74_p"/>
</dbReference>
<gene>
    <name evidence="1" type="ORF">BN877_p0467</name>
</gene>
<evidence type="ECO:0000313" key="1">
    <source>
        <dbReference type="EMBL" id="CDI12188.1"/>
    </source>
</evidence>
<accession>U4Q4L4</accession>
<sequence>MSGHCEILQIGEQETTDSVYRLSRSSNLFLYAPVFRENVTSVTEMMRGLPMSHAF</sequence>
<evidence type="ECO:0000313" key="2">
    <source>
        <dbReference type="Proteomes" id="UP000016944"/>
    </source>
</evidence>
<name>U4Q4L4_9HYPH</name>
<dbReference type="HOGENOM" id="CLU_3029323_0_0_5"/>